<dbReference type="InterPro" id="IPR001279">
    <property type="entry name" value="Metallo-B-lactamas"/>
</dbReference>
<dbReference type="Proteomes" id="UP000070412">
    <property type="component" value="Unassembled WGS sequence"/>
</dbReference>
<comment type="cofactor">
    <cofactor evidence="1">
        <name>Fe(2+)</name>
        <dbReference type="ChEBI" id="CHEBI:29033"/>
    </cofactor>
</comment>
<evidence type="ECO:0000256" key="5">
    <source>
        <dbReference type="ARBA" id="ARBA00022946"/>
    </source>
</evidence>
<dbReference type="Pfam" id="PF00753">
    <property type="entry name" value="Lactamase_B"/>
    <property type="match status" value="1"/>
</dbReference>
<accession>A0A834VCZ2</accession>
<reference evidence="18" key="3">
    <citation type="submission" date="2022-06" db="UniProtKB">
        <authorList>
            <consortium name="EnsemblMetazoa"/>
        </authorList>
    </citation>
    <scope>IDENTIFICATION</scope>
</reference>
<organism evidence="17">
    <name type="scientific">Sarcoptes scabiei</name>
    <name type="common">Itch mite</name>
    <name type="synonym">Acarus scabiei</name>
    <dbReference type="NCBI Taxonomy" id="52283"/>
    <lineage>
        <taxon>Eukaryota</taxon>
        <taxon>Metazoa</taxon>
        <taxon>Ecdysozoa</taxon>
        <taxon>Arthropoda</taxon>
        <taxon>Chelicerata</taxon>
        <taxon>Arachnida</taxon>
        <taxon>Acari</taxon>
        <taxon>Acariformes</taxon>
        <taxon>Sarcoptiformes</taxon>
        <taxon>Astigmata</taxon>
        <taxon>Psoroptidia</taxon>
        <taxon>Sarcoptoidea</taxon>
        <taxon>Sarcoptidae</taxon>
        <taxon>Sarcoptinae</taxon>
        <taxon>Sarcoptes</taxon>
    </lineage>
</organism>
<evidence type="ECO:0000256" key="12">
    <source>
        <dbReference type="ARBA" id="ARBA00065219"/>
    </source>
</evidence>
<dbReference type="GO" id="GO:0050313">
    <property type="term" value="F:sulfur dioxygenase activity"/>
    <property type="evidence" value="ECO:0007669"/>
    <property type="project" value="UniProtKB-EC"/>
</dbReference>
<dbReference type="Gene3D" id="3.60.15.10">
    <property type="entry name" value="Ribonuclease Z/Hydroxyacylglutathione hydrolase-like"/>
    <property type="match status" value="1"/>
</dbReference>
<evidence type="ECO:0000313" key="18">
    <source>
        <dbReference type="EnsemblMetazoa" id="KAF7491025.1"/>
    </source>
</evidence>
<dbReference type="SUPFAM" id="SSF56281">
    <property type="entry name" value="Metallo-hydrolase/oxidoreductase"/>
    <property type="match status" value="1"/>
</dbReference>
<evidence type="ECO:0000256" key="11">
    <source>
        <dbReference type="ARBA" id="ARBA00050990"/>
    </source>
</evidence>
<evidence type="ECO:0000256" key="7">
    <source>
        <dbReference type="ARBA" id="ARBA00022990"/>
    </source>
</evidence>
<evidence type="ECO:0000313" key="17">
    <source>
        <dbReference type="EMBL" id="KAF7491025.1"/>
    </source>
</evidence>
<evidence type="ECO:0000256" key="1">
    <source>
        <dbReference type="ARBA" id="ARBA00001954"/>
    </source>
</evidence>
<dbReference type="GO" id="GO:0006749">
    <property type="term" value="P:glutathione metabolic process"/>
    <property type="evidence" value="ECO:0007669"/>
    <property type="project" value="InterPro"/>
</dbReference>
<keyword evidence="6 17" id="KW-0223">Dioxygenase</keyword>
<comment type="subcellular location">
    <subcellularLocation>
        <location evidence="2">Mitochondrion</location>
    </subcellularLocation>
</comment>
<evidence type="ECO:0000256" key="8">
    <source>
        <dbReference type="ARBA" id="ARBA00023002"/>
    </source>
</evidence>
<evidence type="ECO:0000256" key="6">
    <source>
        <dbReference type="ARBA" id="ARBA00022964"/>
    </source>
</evidence>
<keyword evidence="9" id="KW-0408">Iron</keyword>
<comment type="catalytic activity">
    <reaction evidence="11">
        <text>S-sulfanylglutathione + O2 + H2O = sulfite + glutathione + 2 H(+)</text>
        <dbReference type="Rhea" id="RHEA:12981"/>
        <dbReference type="ChEBI" id="CHEBI:15377"/>
        <dbReference type="ChEBI" id="CHEBI:15378"/>
        <dbReference type="ChEBI" id="CHEBI:15379"/>
        <dbReference type="ChEBI" id="CHEBI:17359"/>
        <dbReference type="ChEBI" id="CHEBI:57925"/>
        <dbReference type="ChEBI" id="CHEBI:58905"/>
        <dbReference type="EC" id="1.13.11.18"/>
    </reaction>
</comment>
<dbReference type="GO" id="GO:0070813">
    <property type="term" value="P:hydrogen sulfide metabolic process"/>
    <property type="evidence" value="ECO:0007669"/>
    <property type="project" value="TreeGrafter"/>
</dbReference>
<dbReference type="GO" id="GO:0005739">
    <property type="term" value="C:mitochondrion"/>
    <property type="evidence" value="ECO:0007669"/>
    <property type="project" value="UniProtKB-SubCell"/>
</dbReference>
<comment type="similarity">
    <text evidence="3">Belongs to the metallo-beta-lactamase superfamily. Glyoxalase II family.</text>
</comment>
<dbReference type="EnsemblMetazoa" id="SSS_842s_mrna">
    <property type="protein sequence ID" value="KAF7491025.1"/>
    <property type="gene ID" value="SSS_842"/>
</dbReference>
<keyword evidence="5" id="KW-0809">Transit peptide</keyword>
<gene>
    <name evidence="17" type="primary">SSS_842g</name>
    <name evidence="17" type="ORF">SSS_842</name>
</gene>
<evidence type="ECO:0000256" key="15">
    <source>
        <dbReference type="ARBA" id="ARBA00077964"/>
    </source>
</evidence>
<evidence type="ECO:0000256" key="13">
    <source>
        <dbReference type="ARBA" id="ARBA00066686"/>
    </source>
</evidence>
<keyword evidence="19" id="KW-1185">Reference proteome</keyword>
<reference evidence="19" key="1">
    <citation type="journal article" date="2020" name="PLoS Negl. Trop. Dis.">
        <title>High-quality nuclear genome for Sarcoptes scabiei-A critical resource for a neglected parasite.</title>
        <authorList>
            <person name="Korhonen P.K."/>
            <person name="Gasser R.B."/>
            <person name="Ma G."/>
            <person name="Wang T."/>
            <person name="Stroehlein A.J."/>
            <person name="Young N.D."/>
            <person name="Ang C.S."/>
            <person name="Fernando D.D."/>
            <person name="Lu H.C."/>
            <person name="Taylor S."/>
            <person name="Reynolds S.L."/>
            <person name="Mofiz E."/>
            <person name="Najaraj S.H."/>
            <person name="Gowda H."/>
            <person name="Madugundu A."/>
            <person name="Renuse S."/>
            <person name="Holt D."/>
            <person name="Pandey A."/>
            <person name="Papenfuss A.T."/>
            <person name="Fischer K."/>
        </authorList>
    </citation>
    <scope>NUCLEOTIDE SEQUENCE [LARGE SCALE GENOMIC DNA]</scope>
</reference>
<reference evidence="17" key="2">
    <citation type="submission" date="2020-01" db="EMBL/GenBank/DDBJ databases">
        <authorList>
            <person name="Korhonen P.K.K."/>
            <person name="Guangxu M.G."/>
            <person name="Wang T.W."/>
            <person name="Stroehlein A.J.S."/>
            <person name="Young N.D."/>
            <person name="Ang C.-S.A."/>
            <person name="Fernando D.W.F."/>
            <person name="Lu H.L."/>
            <person name="Taylor S.T."/>
            <person name="Ehtesham M.E.M."/>
            <person name="Najaraj S.H.N."/>
            <person name="Harsha G.H.G."/>
            <person name="Madugundu A.M."/>
            <person name="Renuse S.R."/>
            <person name="Holt D.H."/>
            <person name="Pandey A.P."/>
            <person name="Papenfuss A.P."/>
            <person name="Gasser R.B.G."/>
            <person name="Fischer K.F."/>
        </authorList>
    </citation>
    <scope>NUCLEOTIDE SEQUENCE</scope>
    <source>
        <strain evidence="17">SSS_KF_BRIS2020</strain>
    </source>
</reference>
<dbReference type="GO" id="GO:0031123">
    <property type="term" value="P:RNA 3'-end processing"/>
    <property type="evidence" value="ECO:0007669"/>
    <property type="project" value="UniProtKB-ARBA"/>
</dbReference>
<keyword evidence="4" id="KW-0479">Metal-binding</keyword>
<dbReference type="EC" id="1.13.11.18" evidence="13"/>
<dbReference type="CDD" id="cd07724">
    <property type="entry name" value="POD-like_MBL-fold"/>
    <property type="match status" value="1"/>
</dbReference>
<evidence type="ECO:0000256" key="10">
    <source>
        <dbReference type="ARBA" id="ARBA00023128"/>
    </source>
</evidence>
<feature type="domain" description="Metallo-beta-lactamase" evidence="16">
    <location>
        <begin position="87"/>
        <end position="248"/>
    </location>
</feature>
<keyword evidence="7" id="KW-0007">Acetylation</keyword>
<name>A0A834VCZ2_SARSC</name>
<evidence type="ECO:0000256" key="14">
    <source>
        <dbReference type="ARBA" id="ARBA00067300"/>
    </source>
</evidence>
<keyword evidence="8" id="KW-0560">Oxidoreductase</keyword>
<evidence type="ECO:0000256" key="9">
    <source>
        <dbReference type="ARBA" id="ARBA00023004"/>
    </source>
</evidence>
<keyword evidence="10" id="KW-0496">Mitochondrion</keyword>
<dbReference type="AlphaFoldDB" id="A0A834VCZ2"/>
<dbReference type="InterPro" id="IPR051682">
    <property type="entry name" value="Mito_Persulfide_Diox"/>
</dbReference>
<comment type="subunit">
    <text evidence="12">Homodimer. Monomer. Interacts with TST. May interact with RELA.</text>
</comment>
<dbReference type="PANTHER" id="PTHR43084:SF1">
    <property type="entry name" value="PERSULFIDE DIOXYGENASE ETHE1, MITOCHONDRIAL"/>
    <property type="match status" value="1"/>
</dbReference>
<evidence type="ECO:0000256" key="3">
    <source>
        <dbReference type="ARBA" id="ARBA00006759"/>
    </source>
</evidence>
<protein>
    <recommendedName>
        <fullName evidence="14">Persulfide dioxygenase ETHE1, mitochondrial</fullName>
        <ecNumber evidence="13">1.13.11.18</ecNumber>
    </recommendedName>
    <alternativeName>
        <fullName evidence="15">Sulfur dioxygenase ETHE1</fullName>
    </alternativeName>
</protein>
<dbReference type="PANTHER" id="PTHR43084">
    <property type="entry name" value="PERSULFIDE DIOXYGENASE ETHE1"/>
    <property type="match status" value="1"/>
</dbReference>
<sequence length="302" mass="34826">MTMFLLFVFAEKFSPKIRFRRLFDEEDSKTRLCYRFRFFLNYQFRKTKIDEKIHQILHRFRNDSSIMIASQLLDKIIFRQLFDRISCTYTYLLACKSSKNAVLIDPVREEIERDLNLIKQLNLKLKYVLNTHVHADHVSGSGGIKQISPNIKSIISTESKAQADIKVTDGDVIKISDQIHLNVISTPGHTKGCVSYCLDNQMVFTGDALLIRGCGRTDFQEGDSGQLYDSIHGKLFRLPGECLVLPGHDYNGNTCSTIEEEKNHNPRLLNSREEFVELMKNLRLPFPQMIEKAIPLNFKCGL</sequence>
<evidence type="ECO:0000256" key="4">
    <source>
        <dbReference type="ARBA" id="ARBA00022723"/>
    </source>
</evidence>
<dbReference type="GO" id="GO:0046872">
    <property type="term" value="F:metal ion binding"/>
    <property type="evidence" value="ECO:0007669"/>
    <property type="project" value="UniProtKB-KW"/>
</dbReference>
<evidence type="ECO:0000313" key="19">
    <source>
        <dbReference type="Proteomes" id="UP000070412"/>
    </source>
</evidence>
<dbReference type="SMART" id="SM00849">
    <property type="entry name" value="Lactamase_B"/>
    <property type="match status" value="1"/>
</dbReference>
<evidence type="ECO:0000256" key="2">
    <source>
        <dbReference type="ARBA" id="ARBA00004173"/>
    </source>
</evidence>
<proteinExistence type="inferred from homology"/>
<dbReference type="OrthoDB" id="449487at2759"/>
<dbReference type="EMBL" id="WVUK01000062">
    <property type="protein sequence ID" value="KAF7491025.1"/>
    <property type="molecule type" value="Genomic_DNA"/>
</dbReference>
<dbReference type="InterPro" id="IPR036866">
    <property type="entry name" value="RibonucZ/Hydroxyglut_hydro"/>
</dbReference>
<dbReference type="FunFam" id="3.60.15.10:FF:000013">
    <property type="entry name" value="Persulfide dioxygenase ETHE1, mitochondrial"/>
    <property type="match status" value="1"/>
</dbReference>
<evidence type="ECO:0000259" key="16">
    <source>
        <dbReference type="SMART" id="SM00849"/>
    </source>
</evidence>
<dbReference type="InterPro" id="IPR044528">
    <property type="entry name" value="POD-like_MBL-fold"/>
</dbReference>